<feature type="transmembrane region" description="Helical" evidence="1">
    <location>
        <begin position="83"/>
        <end position="102"/>
    </location>
</feature>
<keyword evidence="1" id="KW-0472">Membrane</keyword>
<feature type="transmembrane region" description="Helical" evidence="1">
    <location>
        <begin position="56"/>
        <end position="77"/>
    </location>
</feature>
<accession>A0A1A9V6P6</accession>
<sequence length="249" mass="28093">MLACSLIIDVKVVPEVGPEHNQSKGLERLDVTITLSTESLENRKKKINLKRDLQRFLNNILNLFLDVTAIFVTTAIILNQTPIFRALWAIGLLLSFNIFIASKRTSITLFIKASKGAKGKAKPNSVIKPNCRTASKLKILSNNFCWRAIVVKFQDFYPFLNTRQTLNDVSTPPNDNPPSIDYMILPNTEVLDVQHPAYIRSLVAPKNHNYDHTGDTLGQSFYLSAHIVFLQSLDASLYGHMMNYSFPII</sequence>
<organism evidence="2 3">
    <name type="scientific">Glossina austeni</name>
    <name type="common">Savannah tsetse fly</name>
    <dbReference type="NCBI Taxonomy" id="7395"/>
    <lineage>
        <taxon>Eukaryota</taxon>
        <taxon>Metazoa</taxon>
        <taxon>Ecdysozoa</taxon>
        <taxon>Arthropoda</taxon>
        <taxon>Hexapoda</taxon>
        <taxon>Insecta</taxon>
        <taxon>Pterygota</taxon>
        <taxon>Neoptera</taxon>
        <taxon>Endopterygota</taxon>
        <taxon>Diptera</taxon>
        <taxon>Brachycera</taxon>
        <taxon>Muscomorpha</taxon>
        <taxon>Hippoboscoidea</taxon>
        <taxon>Glossinidae</taxon>
        <taxon>Glossina</taxon>
    </lineage>
</organism>
<evidence type="ECO:0000256" key="1">
    <source>
        <dbReference type="SAM" id="Phobius"/>
    </source>
</evidence>
<keyword evidence="3" id="KW-1185">Reference proteome</keyword>
<dbReference type="Proteomes" id="UP000078200">
    <property type="component" value="Unassembled WGS sequence"/>
</dbReference>
<dbReference type="VEuPathDB" id="VectorBase:GAUT027673"/>
<reference evidence="2" key="1">
    <citation type="submission" date="2020-05" db="UniProtKB">
        <authorList>
            <consortium name="EnsemblMetazoa"/>
        </authorList>
    </citation>
    <scope>IDENTIFICATION</scope>
    <source>
        <strain evidence="2">TTRI</strain>
    </source>
</reference>
<keyword evidence="1" id="KW-1133">Transmembrane helix</keyword>
<evidence type="ECO:0000313" key="2">
    <source>
        <dbReference type="EnsemblMetazoa" id="GAUT027673-PA"/>
    </source>
</evidence>
<keyword evidence="1" id="KW-0812">Transmembrane</keyword>
<name>A0A1A9V6P6_GLOAU</name>
<proteinExistence type="predicted"/>
<dbReference type="AlphaFoldDB" id="A0A1A9V6P6"/>
<protein>
    <submittedName>
        <fullName evidence="2">Uncharacterized protein</fullName>
    </submittedName>
</protein>
<dbReference type="EnsemblMetazoa" id="GAUT027673-RA">
    <property type="protein sequence ID" value="GAUT027673-PA"/>
    <property type="gene ID" value="GAUT027673"/>
</dbReference>
<evidence type="ECO:0000313" key="3">
    <source>
        <dbReference type="Proteomes" id="UP000078200"/>
    </source>
</evidence>